<evidence type="ECO:0000256" key="2">
    <source>
        <dbReference type="ARBA" id="ARBA00022679"/>
    </source>
</evidence>
<organism evidence="4 5">
    <name type="scientific">candidate division WWE3 bacterium</name>
    <dbReference type="NCBI Taxonomy" id="2053526"/>
    <lineage>
        <taxon>Bacteria</taxon>
        <taxon>Katanobacteria</taxon>
    </lineage>
</organism>
<dbReference type="GO" id="GO:0016279">
    <property type="term" value="F:protein-lysine N-methyltransferase activity"/>
    <property type="evidence" value="ECO:0007669"/>
    <property type="project" value="InterPro"/>
</dbReference>
<dbReference type="PANTHER" id="PTHR13610:SF9">
    <property type="entry name" value="FI06469P"/>
    <property type="match status" value="1"/>
</dbReference>
<dbReference type="Gene3D" id="3.40.50.150">
    <property type="entry name" value="Vaccinia Virus protein VP39"/>
    <property type="match status" value="1"/>
</dbReference>
<keyword evidence="2" id="KW-0808">Transferase</keyword>
<evidence type="ECO:0000256" key="1">
    <source>
        <dbReference type="ARBA" id="ARBA00022603"/>
    </source>
</evidence>
<name>A0A7X9HGR8_UNCKA</name>
<dbReference type="GO" id="GO:0032259">
    <property type="term" value="P:methylation"/>
    <property type="evidence" value="ECO:0007669"/>
    <property type="project" value="UniProtKB-KW"/>
</dbReference>
<accession>A0A7X9HGR8</accession>
<dbReference type="InterPro" id="IPR029063">
    <property type="entry name" value="SAM-dependent_MTases_sf"/>
</dbReference>
<reference evidence="4 5" key="1">
    <citation type="journal article" date="2020" name="Biotechnol. Biofuels">
        <title>New insights from the biogas microbiome by comprehensive genome-resolved metagenomics of nearly 1600 species originating from multiple anaerobic digesters.</title>
        <authorList>
            <person name="Campanaro S."/>
            <person name="Treu L."/>
            <person name="Rodriguez-R L.M."/>
            <person name="Kovalovszki A."/>
            <person name="Ziels R.M."/>
            <person name="Maus I."/>
            <person name="Zhu X."/>
            <person name="Kougias P.G."/>
            <person name="Basile A."/>
            <person name="Luo G."/>
            <person name="Schluter A."/>
            <person name="Konstantinidis K.T."/>
            <person name="Angelidaki I."/>
        </authorList>
    </citation>
    <scope>NUCLEOTIDE SEQUENCE [LARGE SCALE GENOMIC DNA]</scope>
    <source>
        <strain evidence="4">AS27yjCOA_165</strain>
    </source>
</reference>
<dbReference type="Proteomes" id="UP000526033">
    <property type="component" value="Unassembled WGS sequence"/>
</dbReference>
<dbReference type="AlphaFoldDB" id="A0A7X9HGR8"/>
<gene>
    <name evidence="4" type="ORF">GYA27_01420</name>
</gene>
<protein>
    <recommendedName>
        <fullName evidence="6">DOT1 domain-containing protein</fullName>
    </recommendedName>
</protein>
<dbReference type="SUPFAM" id="SSF53335">
    <property type="entry name" value="S-adenosyl-L-methionine-dependent methyltransferases"/>
    <property type="match status" value="1"/>
</dbReference>
<evidence type="ECO:0008006" key="6">
    <source>
        <dbReference type="Google" id="ProtNLM"/>
    </source>
</evidence>
<dbReference type="EMBL" id="JAAZNL010000016">
    <property type="protein sequence ID" value="NMB69847.1"/>
    <property type="molecule type" value="Genomic_DNA"/>
</dbReference>
<dbReference type="InterPro" id="IPR026170">
    <property type="entry name" value="FAM173A/B"/>
</dbReference>
<dbReference type="PANTHER" id="PTHR13610">
    <property type="entry name" value="METHYLTRANSFERASE DOMAIN-CONTAINING PROTEIN"/>
    <property type="match status" value="1"/>
</dbReference>
<evidence type="ECO:0000313" key="5">
    <source>
        <dbReference type="Proteomes" id="UP000526033"/>
    </source>
</evidence>
<keyword evidence="3" id="KW-0949">S-adenosyl-L-methionine</keyword>
<keyword evidence="1" id="KW-0489">Methyltransferase</keyword>
<evidence type="ECO:0000313" key="4">
    <source>
        <dbReference type="EMBL" id="NMB69847.1"/>
    </source>
</evidence>
<proteinExistence type="predicted"/>
<comment type="caution">
    <text evidence="4">The sequence shown here is derived from an EMBL/GenBank/DDBJ whole genome shotgun (WGS) entry which is preliminary data.</text>
</comment>
<evidence type="ECO:0000256" key="3">
    <source>
        <dbReference type="ARBA" id="ARBA00022691"/>
    </source>
</evidence>
<sequence>MNNLIYLFILILALLGYIIFIIFPLSRGAPYVPTSQKTIMSLIEILNGYGVASFKKAVDLGSGDGRIIIALSAIGLSCDGIEQNKLLFKLSKRKLKNLKLLNISNVFNTNFLKYNLSDYDLVTLFQIPYIMPKLKNKLLKELKPNSLICSYSFKIPGLNEVQEHNGWYVYRT</sequence>